<gene>
    <name evidence="6" type="primary">uidA_1</name>
    <name evidence="6" type="ORF">GALL_40300</name>
</gene>
<dbReference type="SUPFAM" id="SSF51445">
    <property type="entry name" value="(Trans)glycosidases"/>
    <property type="match status" value="1"/>
</dbReference>
<feature type="domain" description="Glycosyl hydrolases family 2 sugar binding" evidence="5">
    <location>
        <begin position="79"/>
        <end position="218"/>
    </location>
</feature>
<feature type="domain" description="Glycoside hydrolase family 2 catalytic" evidence="4">
    <location>
        <begin position="316"/>
        <end position="609"/>
    </location>
</feature>
<dbReference type="Gene3D" id="3.20.20.80">
    <property type="entry name" value="Glycosidases"/>
    <property type="match status" value="1"/>
</dbReference>
<evidence type="ECO:0000256" key="2">
    <source>
        <dbReference type="ARBA" id="ARBA00022801"/>
    </source>
</evidence>
<evidence type="ECO:0000256" key="3">
    <source>
        <dbReference type="ARBA" id="ARBA00023295"/>
    </source>
</evidence>
<comment type="similarity">
    <text evidence="1">Belongs to the glycosyl hydrolase 2 family.</text>
</comment>
<dbReference type="GO" id="GO:0019391">
    <property type="term" value="P:glucuronoside catabolic process"/>
    <property type="evidence" value="ECO:0007669"/>
    <property type="project" value="TreeGrafter"/>
</dbReference>
<dbReference type="AlphaFoldDB" id="A0A1J5T238"/>
<dbReference type="InterPro" id="IPR013783">
    <property type="entry name" value="Ig-like_fold"/>
</dbReference>
<dbReference type="Gene3D" id="2.60.120.260">
    <property type="entry name" value="Galactose-binding domain-like"/>
    <property type="match status" value="1"/>
</dbReference>
<dbReference type="InterPro" id="IPR017853">
    <property type="entry name" value="GH"/>
</dbReference>
<dbReference type="PANTHER" id="PTHR10066">
    <property type="entry name" value="BETA-GLUCURONIDASE"/>
    <property type="match status" value="1"/>
</dbReference>
<keyword evidence="3 6" id="KW-0326">Glycosidase</keyword>
<evidence type="ECO:0000313" key="6">
    <source>
        <dbReference type="EMBL" id="OIR14914.1"/>
    </source>
</evidence>
<evidence type="ECO:0000259" key="4">
    <source>
        <dbReference type="Pfam" id="PF02836"/>
    </source>
</evidence>
<dbReference type="SUPFAM" id="SSF49785">
    <property type="entry name" value="Galactose-binding domain-like"/>
    <property type="match status" value="1"/>
</dbReference>
<evidence type="ECO:0000259" key="5">
    <source>
        <dbReference type="Pfam" id="PF02837"/>
    </source>
</evidence>
<dbReference type="Gene3D" id="2.60.40.10">
    <property type="entry name" value="Immunoglobulins"/>
    <property type="match status" value="1"/>
</dbReference>
<dbReference type="SUPFAM" id="SSF49303">
    <property type="entry name" value="beta-Galactosidase/glucuronidase domain"/>
    <property type="match status" value="1"/>
</dbReference>
<dbReference type="InterPro" id="IPR008979">
    <property type="entry name" value="Galactose-bd-like_sf"/>
</dbReference>
<dbReference type="GO" id="GO:0030246">
    <property type="term" value="F:carbohydrate binding"/>
    <property type="evidence" value="ECO:0007669"/>
    <property type="project" value="TreeGrafter"/>
</dbReference>
<dbReference type="InterPro" id="IPR036156">
    <property type="entry name" value="Beta-gal/glucu_dom_sf"/>
</dbReference>
<dbReference type="EMBL" id="MLJW01000010">
    <property type="protein sequence ID" value="OIR14914.1"/>
    <property type="molecule type" value="Genomic_DNA"/>
</dbReference>
<keyword evidence="2 6" id="KW-0378">Hydrolase</keyword>
<dbReference type="EC" id="3.2.1.31" evidence="6"/>
<proteinExistence type="inferred from homology"/>
<dbReference type="PRINTS" id="PR00132">
    <property type="entry name" value="GLHYDRLASE2"/>
</dbReference>
<dbReference type="InterPro" id="IPR006104">
    <property type="entry name" value="Glyco_hydro_2_N"/>
</dbReference>
<sequence length="623" mass="69976">MPLRLLSPLFARNLFALLPLLCAVVSAGAYPAIANVYARKSVNLDGTWSRIIDPYDNGYYDYRMKPYDASPHPTGGFFLDRKPKDKSDLVEYDFDTSPTLNVPGDWNSQDPQLLYYEGTVWYRRLFNAPAVAPGTRLFLYFGAVNYEADVYLNGHKLGRHVGGFTPFSYEVTGLVRPAGNSLVVRVNNTRHRDAVPTVNTDWWNYGGITRDVLLVETPSTYISSFLVRLKPGTLDRVEARVQLDGPELRQHVTVSLPGLGLSAAAETDGAGAAAIEFPAAKLPLWSPEHPALNEVVIASDTDRTIDEVGFRSITTRGDDILLNGRPVFLRGVSIHEENPMRGGRAYSIDDDRMLLGWAKELGCNFVRLAHYPHNEQMARLADRMGIMVWEEVPVYWTIEWGNPETLANARTQLSDLIARDQNRASVVVWSVANETPVSDARNRFLRDLIHTARSLDGTRLVSAAMEQVGDPKDPDHKIVDDPLVNDVDLVSFNEYIGWYVGLPDDARKIRWTVPQGKPVFISEFGAGALQGFHADALTRFSEEFQAEVYRQNLAMLSKIPNWRGATPWILADFRSPRRQLPHIQDGWNRKGLIGQNGVKKEAFYVLQKFYQEKAREQAAADAR</sequence>
<organism evidence="6">
    <name type="scientific">mine drainage metagenome</name>
    <dbReference type="NCBI Taxonomy" id="410659"/>
    <lineage>
        <taxon>unclassified sequences</taxon>
        <taxon>metagenomes</taxon>
        <taxon>ecological metagenomes</taxon>
    </lineage>
</organism>
<dbReference type="Pfam" id="PF02837">
    <property type="entry name" value="Glyco_hydro_2_N"/>
    <property type="match status" value="1"/>
</dbReference>
<dbReference type="InterPro" id="IPR006101">
    <property type="entry name" value="Glyco_hydro_2"/>
</dbReference>
<name>A0A1J5T238_9ZZZZ</name>
<dbReference type="GO" id="GO:0004566">
    <property type="term" value="F:beta-glucuronidase activity"/>
    <property type="evidence" value="ECO:0007669"/>
    <property type="project" value="UniProtKB-EC"/>
</dbReference>
<comment type="caution">
    <text evidence="6">The sequence shown here is derived from an EMBL/GenBank/DDBJ whole genome shotgun (WGS) entry which is preliminary data.</text>
</comment>
<evidence type="ECO:0000256" key="1">
    <source>
        <dbReference type="ARBA" id="ARBA00007401"/>
    </source>
</evidence>
<protein>
    <submittedName>
        <fullName evidence="6">Beta-glucuronidase</fullName>
        <ecNumber evidence="6">3.2.1.31</ecNumber>
    </submittedName>
</protein>
<accession>A0A1J5T238</accession>
<dbReference type="InterPro" id="IPR006103">
    <property type="entry name" value="Glyco_hydro_2_cat"/>
</dbReference>
<reference evidence="6" key="1">
    <citation type="submission" date="2016-10" db="EMBL/GenBank/DDBJ databases">
        <title>Sequence of Gallionella enrichment culture.</title>
        <authorList>
            <person name="Poehlein A."/>
            <person name="Muehling M."/>
            <person name="Daniel R."/>
        </authorList>
    </citation>
    <scope>NUCLEOTIDE SEQUENCE</scope>
</reference>
<dbReference type="PANTHER" id="PTHR10066:SF67">
    <property type="entry name" value="BETA-GLUCURONIDASE"/>
    <property type="match status" value="1"/>
</dbReference>
<dbReference type="Pfam" id="PF02836">
    <property type="entry name" value="Glyco_hydro_2_C"/>
    <property type="match status" value="1"/>
</dbReference>
<dbReference type="GO" id="GO:0005975">
    <property type="term" value="P:carbohydrate metabolic process"/>
    <property type="evidence" value="ECO:0007669"/>
    <property type="project" value="InterPro"/>
</dbReference>